<keyword evidence="4 5" id="KW-0067">ATP-binding</keyword>
<dbReference type="Proteomes" id="UP000677117">
    <property type="component" value="Chromosome"/>
</dbReference>
<evidence type="ECO:0000256" key="4">
    <source>
        <dbReference type="ARBA" id="ARBA00022840"/>
    </source>
</evidence>
<protein>
    <submittedName>
        <fullName evidence="7">UvrD-helicase domain-containing protein</fullName>
    </submittedName>
</protein>
<dbReference type="GO" id="GO:0000725">
    <property type="term" value="P:recombinational repair"/>
    <property type="evidence" value="ECO:0007669"/>
    <property type="project" value="TreeGrafter"/>
</dbReference>
<sequence length="93" mass="10431">MDFNTRYAKLNDNQRQAVDYIHGSLLVIAGPGTGKTELLSMRTAQILRQTDTLPNSILCLTFTESGATNMRQRLRQIIGEAGSDLRYCFSFSQ</sequence>
<dbReference type="GO" id="GO:0043138">
    <property type="term" value="F:3'-5' DNA helicase activity"/>
    <property type="evidence" value="ECO:0007669"/>
    <property type="project" value="TreeGrafter"/>
</dbReference>
<dbReference type="InterPro" id="IPR014016">
    <property type="entry name" value="UvrD-like_ATP-bd"/>
</dbReference>
<dbReference type="EMBL" id="CP076459">
    <property type="protein sequence ID" value="QWQ31747.1"/>
    <property type="molecule type" value="Genomic_DNA"/>
</dbReference>
<organism evidence="7 8">
    <name type="scientific">Candidatus Minimicrobia vallesae</name>
    <dbReference type="NCBI Taxonomy" id="2841264"/>
    <lineage>
        <taxon>Bacteria</taxon>
        <taxon>Candidatus Saccharimonadota</taxon>
        <taxon>Candidatus Saccharimonadota incertae sedis</taxon>
        <taxon>Candidatus Minimicrobia</taxon>
    </lineage>
</organism>
<reference evidence="7" key="1">
    <citation type="submission" date="2021-06" db="EMBL/GenBank/DDBJ databases">
        <title>An adapted protocol for Saccharibacteria cultivation: two new species join this phylum of Candidate Phyla Radiations.</title>
        <authorList>
            <person name="Ibrahim A."/>
            <person name="Maatouk M."/>
            <person name="Raoult D."/>
            <person name="Bittar F."/>
        </authorList>
    </citation>
    <scope>NUCLEOTIDE SEQUENCE</scope>
    <source>
        <strain evidence="7">IHU2</strain>
    </source>
</reference>
<proteinExistence type="predicted"/>
<evidence type="ECO:0000313" key="8">
    <source>
        <dbReference type="Proteomes" id="UP000677117"/>
    </source>
</evidence>
<dbReference type="KEGG" id="mvl:KOY49_01975"/>
<name>A0A8F1MAE8_9BACT</name>
<evidence type="ECO:0000313" key="7">
    <source>
        <dbReference type="EMBL" id="QWQ31747.1"/>
    </source>
</evidence>
<evidence type="ECO:0000256" key="1">
    <source>
        <dbReference type="ARBA" id="ARBA00022741"/>
    </source>
</evidence>
<dbReference type="AlphaFoldDB" id="A0A8F1MAE8"/>
<evidence type="ECO:0000256" key="3">
    <source>
        <dbReference type="ARBA" id="ARBA00022806"/>
    </source>
</evidence>
<dbReference type="Pfam" id="PF00580">
    <property type="entry name" value="UvrD-helicase"/>
    <property type="match status" value="1"/>
</dbReference>
<dbReference type="Gene3D" id="3.40.50.300">
    <property type="entry name" value="P-loop containing nucleotide triphosphate hydrolases"/>
    <property type="match status" value="1"/>
</dbReference>
<dbReference type="GO" id="GO:0016787">
    <property type="term" value="F:hydrolase activity"/>
    <property type="evidence" value="ECO:0007669"/>
    <property type="project" value="UniProtKB-UniRule"/>
</dbReference>
<dbReference type="RefSeq" id="WP_232736494.1">
    <property type="nucleotide sequence ID" value="NZ_CP076459.1"/>
</dbReference>
<dbReference type="GO" id="GO:0005524">
    <property type="term" value="F:ATP binding"/>
    <property type="evidence" value="ECO:0007669"/>
    <property type="project" value="UniProtKB-UniRule"/>
</dbReference>
<dbReference type="InterPro" id="IPR027417">
    <property type="entry name" value="P-loop_NTPase"/>
</dbReference>
<evidence type="ECO:0000259" key="6">
    <source>
        <dbReference type="PROSITE" id="PS51198"/>
    </source>
</evidence>
<evidence type="ECO:0000256" key="5">
    <source>
        <dbReference type="PROSITE-ProRule" id="PRU00560"/>
    </source>
</evidence>
<gene>
    <name evidence="7" type="ORF">KOY49_01975</name>
</gene>
<keyword evidence="3 5" id="KW-0347">Helicase</keyword>
<dbReference type="PROSITE" id="PS51198">
    <property type="entry name" value="UVRD_HELICASE_ATP_BIND"/>
    <property type="match status" value="1"/>
</dbReference>
<feature type="binding site" evidence="5">
    <location>
        <begin position="29"/>
        <end position="36"/>
    </location>
    <ligand>
        <name>ATP</name>
        <dbReference type="ChEBI" id="CHEBI:30616"/>
    </ligand>
</feature>
<accession>A0A8F1MAE8</accession>
<dbReference type="PANTHER" id="PTHR11070">
    <property type="entry name" value="UVRD / RECB / PCRA DNA HELICASE FAMILY MEMBER"/>
    <property type="match status" value="1"/>
</dbReference>
<keyword evidence="1 5" id="KW-0547">Nucleotide-binding</keyword>
<dbReference type="GO" id="GO:0003677">
    <property type="term" value="F:DNA binding"/>
    <property type="evidence" value="ECO:0007669"/>
    <property type="project" value="InterPro"/>
</dbReference>
<keyword evidence="8" id="KW-1185">Reference proteome</keyword>
<dbReference type="SUPFAM" id="SSF52540">
    <property type="entry name" value="P-loop containing nucleoside triphosphate hydrolases"/>
    <property type="match status" value="1"/>
</dbReference>
<feature type="domain" description="UvrD-like helicase ATP-binding" evidence="6">
    <location>
        <begin position="8"/>
        <end position="93"/>
    </location>
</feature>
<dbReference type="PANTHER" id="PTHR11070:SF2">
    <property type="entry name" value="ATP-DEPENDENT DNA HELICASE SRS2"/>
    <property type="match status" value="1"/>
</dbReference>
<evidence type="ECO:0000256" key="2">
    <source>
        <dbReference type="ARBA" id="ARBA00022801"/>
    </source>
</evidence>
<dbReference type="InterPro" id="IPR000212">
    <property type="entry name" value="DNA_helicase_UvrD/REP"/>
</dbReference>
<keyword evidence="2 5" id="KW-0378">Hydrolase</keyword>